<feature type="binding site" evidence="3 5">
    <location>
        <position position="10"/>
    </location>
    <ligand>
        <name>substrate</name>
    </ligand>
</feature>
<evidence type="ECO:0000313" key="7">
    <source>
        <dbReference type="EMBL" id="PKZ29991.1"/>
    </source>
</evidence>
<dbReference type="GO" id="GO:0034023">
    <property type="term" value="F:5-(carboxyamino)imidazole ribonucleotide mutase activity"/>
    <property type="evidence" value="ECO:0007669"/>
    <property type="project" value="UniProtKB-UniRule"/>
</dbReference>
<evidence type="ECO:0000256" key="3">
    <source>
        <dbReference type="HAMAP-Rule" id="MF_01929"/>
    </source>
</evidence>
<dbReference type="InterPro" id="IPR024694">
    <property type="entry name" value="PurE_prokaryotes"/>
</dbReference>
<protein>
    <recommendedName>
        <fullName evidence="3 4">N5-carboxyaminoimidazole ribonucleotide mutase</fullName>
        <shortName evidence="3 4">N5-CAIR mutase</shortName>
        <ecNumber evidence="3 4">5.4.99.18</ecNumber>
    </recommendedName>
    <alternativeName>
        <fullName evidence="3">5-(carboxyamino)imidazole ribonucleotide mutase</fullName>
    </alternativeName>
</protein>
<accession>A0A2I1NCA5</accession>
<comment type="similarity">
    <text evidence="3">Belongs to the AIR carboxylase family. Class I subfamily.</text>
</comment>
<dbReference type="Proteomes" id="UP000234639">
    <property type="component" value="Unassembled WGS sequence"/>
</dbReference>
<dbReference type="RefSeq" id="WP_101636480.1">
    <property type="nucleotide sequence ID" value="NZ_CACRSK010000006.1"/>
</dbReference>
<proteinExistence type="inferred from homology"/>
<evidence type="ECO:0000256" key="2">
    <source>
        <dbReference type="ARBA" id="ARBA00023235"/>
    </source>
</evidence>
<comment type="caution">
    <text evidence="7">The sequence shown here is derived from an EMBL/GenBank/DDBJ whole genome shotgun (WGS) entry which is preliminary data.</text>
</comment>
<sequence>MKFISIIMGSGSDLDIANEAVKVLESFGVKYEMIVSSAHRSPQRTHDYVVAAQNKGCEAFICIAGMAAHLAGVVASLTTKPVLGVPAGGGALGGVDSLYSTVQMPGGIPVATFAVGKAGAKNAAYFASQILSLNNEELALKIKNDRANMAKKVCEDSSKIEIILKEDK</sequence>
<dbReference type="AlphaFoldDB" id="A0A2I1NCA5"/>
<keyword evidence="2 3" id="KW-0413">Isomerase</keyword>
<organism evidence="7 8">
    <name type="scientific">Campylobacter ureolyticus</name>
    <dbReference type="NCBI Taxonomy" id="827"/>
    <lineage>
        <taxon>Bacteria</taxon>
        <taxon>Pseudomonadati</taxon>
        <taxon>Campylobacterota</taxon>
        <taxon>Epsilonproteobacteria</taxon>
        <taxon>Campylobacterales</taxon>
        <taxon>Campylobacteraceae</taxon>
        <taxon>Campylobacter</taxon>
    </lineage>
</organism>
<dbReference type="EMBL" id="PKHU01000001">
    <property type="protein sequence ID" value="PKZ29991.1"/>
    <property type="molecule type" value="Genomic_DNA"/>
</dbReference>
<evidence type="ECO:0000256" key="1">
    <source>
        <dbReference type="ARBA" id="ARBA00022755"/>
    </source>
</evidence>
<dbReference type="PIRSF" id="PIRSF001338">
    <property type="entry name" value="AIR_carboxylase"/>
    <property type="match status" value="1"/>
</dbReference>
<dbReference type="NCBIfam" id="TIGR01162">
    <property type="entry name" value="purE"/>
    <property type="match status" value="1"/>
</dbReference>
<gene>
    <name evidence="3 7" type="primary">purE</name>
    <name evidence="7" type="ORF">CYJ41_00700</name>
</gene>
<keyword evidence="1 3" id="KW-0658">Purine biosynthesis</keyword>
<comment type="catalytic activity">
    <reaction evidence="3 4">
        <text>5-carboxyamino-1-(5-phospho-D-ribosyl)imidazole + H(+) = 5-amino-1-(5-phospho-D-ribosyl)imidazole-4-carboxylate</text>
        <dbReference type="Rhea" id="RHEA:13193"/>
        <dbReference type="ChEBI" id="CHEBI:15378"/>
        <dbReference type="ChEBI" id="CHEBI:58730"/>
        <dbReference type="ChEBI" id="CHEBI:77657"/>
        <dbReference type="EC" id="5.4.99.18"/>
    </reaction>
</comment>
<dbReference type="HAMAP" id="MF_01929">
    <property type="entry name" value="PurE_classI"/>
    <property type="match status" value="1"/>
</dbReference>
<evidence type="ECO:0000256" key="5">
    <source>
        <dbReference type="PIRSR" id="PIRSR001338-1"/>
    </source>
</evidence>
<dbReference type="EC" id="5.4.99.18" evidence="3 4"/>
<dbReference type="InterPro" id="IPR000031">
    <property type="entry name" value="PurE_dom"/>
</dbReference>
<dbReference type="Pfam" id="PF00731">
    <property type="entry name" value="AIRC"/>
    <property type="match status" value="1"/>
</dbReference>
<dbReference type="PANTHER" id="PTHR23046">
    <property type="entry name" value="PHOSPHORIBOSYLAMINOIMIDAZOLE CARBOXYLASE CATALYTIC SUBUNIT"/>
    <property type="match status" value="1"/>
</dbReference>
<dbReference type="PANTHER" id="PTHR23046:SF2">
    <property type="entry name" value="PHOSPHORIBOSYLAMINOIMIDAZOLE CARBOXYLASE"/>
    <property type="match status" value="1"/>
</dbReference>
<dbReference type="Gene3D" id="3.40.50.1970">
    <property type="match status" value="1"/>
</dbReference>
<comment type="pathway">
    <text evidence="3 4">Purine metabolism; IMP biosynthesis via de novo pathway; 5-amino-1-(5-phospho-D-ribosyl)imidazole-4-carboxylate from 5-amino-1-(5-phospho-D-ribosyl)imidazole (N5-CAIR route): step 2/2.</text>
</comment>
<dbReference type="SMART" id="SM01001">
    <property type="entry name" value="AIRC"/>
    <property type="match status" value="1"/>
</dbReference>
<name>A0A2I1NCA5_9BACT</name>
<evidence type="ECO:0000256" key="4">
    <source>
        <dbReference type="PIRNR" id="PIRNR001338"/>
    </source>
</evidence>
<dbReference type="UniPathway" id="UPA00074">
    <property type="reaction ID" value="UER00943"/>
</dbReference>
<evidence type="ECO:0000313" key="8">
    <source>
        <dbReference type="Proteomes" id="UP000234639"/>
    </source>
</evidence>
<reference evidence="7 8" key="1">
    <citation type="submission" date="2017-12" db="EMBL/GenBank/DDBJ databases">
        <title>Phylogenetic diversity of female urinary microbiome.</title>
        <authorList>
            <person name="Thomas-White K."/>
            <person name="Wolfe A.J."/>
        </authorList>
    </citation>
    <scope>NUCLEOTIDE SEQUENCE [LARGE SCALE GENOMIC DNA]</scope>
    <source>
        <strain evidence="7 8">UMB0112</strain>
    </source>
</reference>
<comment type="function">
    <text evidence="3 4">Catalyzes the conversion of N5-carboxyaminoimidazole ribonucleotide (N5-CAIR) to 4-carboxy-5-aminoimidazole ribonucleotide (CAIR).</text>
</comment>
<feature type="domain" description="PurE" evidence="6">
    <location>
        <begin position="2"/>
        <end position="153"/>
    </location>
</feature>
<dbReference type="GO" id="GO:0006189">
    <property type="term" value="P:'de novo' IMP biosynthetic process"/>
    <property type="evidence" value="ECO:0007669"/>
    <property type="project" value="UniProtKB-UniRule"/>
</dbReference>
<dbReference type="InterPro" id="IPR033747">
    <property type="entry name" value="PurE_ClassI"/>
</dbReference>
<dbReference type="SUPFAM" id="SSF52255">
    <property type="entry name" value="N5-CAIR mutase (phosphoribosylaminoimidazole carboxylase, PurE)"/>
    <property type="match status" value="1"/>
</dbReference>
<evidence type="ECO:0000259" key="6">
    <source>
        <dbReference type="SMART" id="SM01001"/>
    </source>
</evidence>
<feature type="binding site" evidence="3 5">
    <location>
        <position position="13"/>
    </location>
    <ligand>
        <name>substrate</name>
    </ligand>
</feature>
<feature type="binding site" evidence="3 5">
    <location>
        <position position="40"/>
    </location>
    <ligand>
        <name>substrate</name>
    </ligand>
</feature>